<dbReference type="InterPro" id="IPR012317">
    <property type="entry name" value="Poly(ADP-ribose)pol_cat_dom"/>
</dbReference>
<sequence length="231" mass="25499">VDPPPFASADVRSSKDQQGCSSPPQEEEALPPGVSVRRIKKEDADSPDFDEFQRVSRIALDGLGGRWEVQMVEVWDNEAARRIFEAKQEELPIKNETLVFHGSSHEGTRRIAIEGFRIGGEAGWDAKHGAALGKGVYTGSHPSTALMYSQRSDAGESCSVLLCRAQPGLEWDAPQISTRGRSSAQSDWDRTPLFGDSWSGGLQGVRVFRTAQQLLPTHVIHYTRTPSSRRR</sequence>
<evidence type="ECO:0000313" key="3">
    <source>
        <dbReference type="EMBL" id="CAD8975885.1"/>
    </source>
</evidence>
<dbReference type="SUPFAM" id="SSF56399">
    <property type="entry name" value="ADP-ribosylation"/>
    <property type="match status" value="1"/>
</dbReference>
<dbReference type="AlphaFoldDB" id="A0A7S1EHT3"/>
<accession>A0A7S1EHT3</accession>
<feature type="region of interest" description="Disordered" evidence="1">
    <location>
        <begin position="1"/>
        <end position="47"/>
    </location>
</feature>
<reference evidence="3" key="1">
    <citation type="submission" date="2021-01" db="EMBL/GenBank/DDBJ databases">
        <authorList>
            <person name="Corre E."/>
            <person name="Pelletier E."/>
            <person name="Niang G."/>
            <person name="Scheremetjew M."/>
            <person name="Finn R."/>
            <person name="Kale V."/>
            <person name="Holt S."/>
            <person name="Cochrane G."/>
            <person name="Meng A."/>
            <person name="Brown T."/>
            <person name="Cohen L."/>
        </authorList>
    </citation>
    <scope>NUCLEOTIDE SEQUENCE</scope>
    <source>
        <strain evidence="3">CCMP644</strain>
    </source>
</reference>
<gene>
    <name evidence="3" type="ORF">HAND00432_LOCUS26890</name>
</gene>
<organism evidence="3">
    <name type="scientific">Hemiselmis andersenii</name>
    <name type="common">Cryptophyte alga</name>
    <dbReference type="NCBI Taxonomy" id="464988"/>
    <lineage>
        <taxon>Eukaryota</taxon>
        <taxon>Cryptophyceae</taxon>
        <taxon>Cryptomonadales</taxon>
        <taxon>Hemiselmidaceae</taxon>
        <taxon>Hemiselmis</taxon>
    </lineage>
</organism>
<proteinExistence type="predicted"/>
<evidence type="ECO:0000259" key="2">
    <source>
        <dbReference type="Pfam" id="PF00644"/>
    </source>
</evidence>
<name>A0A7S1EHT3_HEMAN</name>
<evidence type="ECO:0000256" key="1">
    <source>
        <dbReference type="SAM" id="MobiDB-lite"/>
    </source>
</evidence>
<dbReference type="Pfam" id="PF00644">
    <property type="entry name" value="PARP"/>
    <property type="match status" value="1"/>
</dbReference>
<feature type="domain" description="PARP catalytic" evidence="2">
    <location>
        <begin position="50"/>
        <end position="166"/>
    </location>
</feature>
<dbReference type="EMBL" id="HBFX01044794">
    <property type="protein sequence ID" value="CAD8975885.1"/>
    <property type="molecule type" value="Transcribed_RNA"/>
</dbReference>
<dbReference type="GO" id="GO:0003950">
    <property type="term" value="F:NAD+ poly-ADP-ribosyltransferase activity"/>
    <property type="evidence" value="ECO:0007669"/>
    <property type="project" value="InterPro"/>
</dbReference>
<dbReference type="Gene3D" id="3.90.228.10">
    <property type="match status" value="1"/>
</dbReference>
<feature type="non-terminal residue" evidence="3">
    <location>
        <position position="1"/>
    </location>
</feature>
<protein>
    <recommendedName>
        <fullName evidence="2">PARP catalytic domain-containing protein</fullName>
    </recommendedName>
</protein>